<evidence type="ECO:0000256" key="5">
    <source>
        <dbReference type="PROSITE-ProRule" id="PRU00309"/>
    </source>
</evidence>
<reference evidence="7 8" key="1">
    <citation type="journal article" date="2021" name="J. Hered.">
        <title>A chromosome-level genome assembly of the parasitoid wasp, Cotesia glomerata (Hymenoptera: Braconidae).</title>
        <authorList>
            <person name="Pinto B.J."/>
            <person name="Weis J.J."/>
            <person name="Gamble T."/>
            <person name="Ode P.J."/>
            <person name="Paul R."/>
            <person name="Zaspel J.M."/>
        </authorList>
    </citation>
    <scope>NUCLEOTIDE SEQUENCE [LARGE SCALE GENOMIC DNA]</scope>
    <source>
        <strain evidence="7">CgM1</strain>
    </source>
</reference>
<dbReference type="GO" id="GO:0043565">
    <property type="term" value="F:sequence-specific DNA binding"/>
    <property type="evidence" value="ECO:0007669"/>
    <property type="project" value="InterPro"/>
</dbReference>
<dbReference type="InterPro" id="IPR038441">
    <property type="entry name" value="THAP_Znf_sf"/>
</dbReference>
<keyword evidence="2 5" id="KW-0863">Zinc-finger</keyword>
<accession>A0AAV7HX83</accession>
<dbReference type="AlphaFoldDB" id="A0AAV7HX83"/>
<protein>
    <recommendedName>
        <fullName evidence="6">THAP-type domain-containing protein</fullName>
    </recommendedName>
</protein>
<keyword evidence="8" id="KW-1185">Reference proteome</keyword>
<organism evidence="7 8">
    <name type="scientific">Cotesia glomerata</name>
    <name type="common">Lepidopteran parasitic wasp</name>
    <name type="synonym">Apanteles glomeratus</name>
    <dbReference type="NCBI Taxonomy" id="32391"/>
    <lineage>
        <taxon>Eukaryota</taxon>
        <taxon>Metazoa</taxon>
        <taxon>Ecdysozoa</taxon>
        <taxon>Arthropoda</taxon>
        <taxon>Hexapoda</taxon>
        <taxon>Insecta</taxon>
        <taxon>Pterygota</taxon>
        <taxon>Neoptera</taxon>
        <taxon>Endopterygota</taxon>
        <taxon>Hymenoptera</taxon>
        <taxon>Apocrita</taxon>
        <taxon>Ichneumonoidea</taxon>
        <taxon>Braconidae</taxon>
        <taxon>Microgastrinae</taxon>
        <taxon>Cotesia</taxon>
    </lineage>
</organism>
<dbReference type="SMART" id="SM00692">
    <property type="entry name" value="DM3"/>
    <property type="match status" value="1"/>
</dbReference>
<dbReference type="GO" id="GO:0008270">
    <property type="term" value="F:zinc ion binding"/>
    <property type="evidence" value="ECO:0007669"/>
    <property type="project" value="UniProtKB-KW"/>
</dbReference>
<evidence type="ECO:0000313" key="7">
    <source>
        <dbReference type="EMBL" id="KAH0537738.1"/>
    </source>
</evidence>
<dbReference type="InterPro" id="IPR026516">
    <property type="entry name" value="THAP1/10"/>
</dbReference>
<name>A0AAV7HX83_COTGL</name>
<dbReference type="SUPFAM" id="SSF57716">
    <property type="entry name" value="Glucocorticoid receptor-like (DNA-binding domain)"/>
    <property type="match status" value="1"/>
</dbReference>
<sequence length="169" mass="19700">MQSAVSPRLMAAMTPSVNMAELGDQKSLDFCAVPNCHNYRNKYISLHRFPKDLELQNLWLRAVKLKTFSFASRVCSDHFLLKDFYLPGVTTMRRRLRSKIVPTKNLPSTYEYKKTACEPLIFRRKIYYQKKKIFKKSKERQIEGILINLIAKVDRATANQVKIKLDLIG</sequence>
<dbReference type="Proteomes" id="UP000826195">
    <property type="component" value="Unassembled WGS sequence"/>
</dbReference>
<dbReference type="Gene3D" id="6.20.210.20">
    <property type="entry name" value="THAP domain"/>
    <property type="match status" value="1"/>
</dbReference>
<evidence type="ECO:0000256" key="4">
    <source>
        <dbReference type="ARBA" id="ARBA00023125"/>
    </source>
</evidence>
<dbReference type="PANTHER" id="PTHR46600:SF11">
    <property type="entry name" value="THAP DOMAIN-CONTAINING PROTEIN 10"/>
    <property type="match status" value="1"/>
</dbReference>
<evidence type="ECO:0000256" key="1">
    <source>
        <dbReference type="ARBA" id="ARBA00022723"/>
    </source>
</evidence>
<feature type="domain" description="THAP-type" evidence="6">
    <location>
        <begin position="25"/>
        <end position="105"/>
    </location>
</feature>
<evidence type="ECO:0000256" key="2">
    <source>
        <dbReference type="ARBA" id="ARBA00022771"/>
    </source>
</evidence>
<dbReference type="PANTHER" id="PTHR46600">
    <property type="entry name" value="THAP DOMAIN-CONTAINING"/>
    <property type="match status" value="1"/>
</dbReference>
<dbReference type="Pfam" id="PF05485">
    <property type="entry name" value="THAP"/>
    <property type="match status" value="1"/>
</dbReference>
<dbReference type="SMART" id="SM00980">
    <property type="entry name" value="THAP"/>
    <property type="match status" value="1"/>
</dbReference>
<evidence type="ECO:0000313" key="8">
    <source>
        <dbReference type="Proteomes" id="UP000826195"/>
    </source>
</evidence>
<keyword evidence="4 5" id="KW-0238">DNA-binding</keyword>
<dbReference type="InterPro" id="IPR006612">
    <property type="entry name" value="THAP_Znf"/>
</dbReference>
<keyword evidence="3" id="KW-0862">Zinc</keyword>
<comment type="caution">
    <text evidence="7">The sequence shown here is derived from an EMBL/GenBank/DDBJ whole genome shotgun (WGS) entry which is preliminary data.</text>
</comment>
<dbReference type="PROSITE" id="PS50950">
    <property type="entry name" value="ZF_THAP"/>
    <property type="match status" value="1"/>
</dbReference>
<proteinExistence type="predicted"/>
<evidence type="ECO:0000256" key="3">
    <source>
        <dbReference type="ARBA" id="ARBA00022833"/>
    </source>
</evidence>
<keyword evidence="1" id="KW-0479">Metal-binding</keyword>
<gene>
    <name evidence="7" type="ORF">KQX54_000982</name>
</gene>
<dbReference type="EMBL" id="JAHXZJ010002618">
    <property type="protein sequence ID" value="KAH0537738.1"/>
    <property type="molecule type" value="Genomic_DNA"/>
</dbReference>
<evidence type="ECO:0000259" key="6">
    <source>
        <dbReference type="PROSITE" id="PS50950"/>
    </source>
</evidence>